<evidence type="ECO:0000313" key="1">
    <source>
        <dbReference type="EMBL" id="TXI27851.1"/>
    </source>
</evidence>
<comment type="caution">
    <text evidence="1">The sequence shown here is derived from an EMBL/GenBank/DDBJ whole genome shotgun (WGS) entry which is preliminary data.</text>
</comment>
<proteinExistence type="predicted"/>
<gene>
    <name evidence="1" type="ORF">E6Q60_08715</name>
</gene>
<evidence type="ECO:0000313" key="2">
    <source>
        <dbReference type="Proteomes" id="UP000321055"/>
    </source>
</evidence>
<accession>A0A5C7VR59</accession>
<name>A0A5C7VR59_9PROT</name>
<sequence>MAEKILLWIEDNPTKNHYELIQKTARKKGVELKHVSGAGALRSVLEDLEDNNEEIVIQGIILDLMIYGTNNLADFGYPEVSWTDAANVGEYLLKYVFRNINPRQKELEKFKLLEKPVLILTVKSEVRQEDFKNYGEKIELSHKYDLDSADLNKQIRDWINAF</sequence>
<reference evidence="1 2" key="1">
    <citation type="submission" date="2018-09" db="EMBL/GenBank/DDBJ databases">
        <title>Metagenome Assembled Genomes from an Advanced Water Purification Facility.</title>
        <authorList>
            <person name="Stamps B.W."/>
            <person name="Spear J.R."/>
        </authorList>
    </citation>
    <scope>NUCLEOTIDE SEQUENCE [LARGE SCALE GENOMIC DNA]</scope>
    <source>
        <strain evidence="1">Bin_54_1</strain>
    </source>
</reference>
<organism evidence="1 2">
    <name type="scientific">Nitrosomonas oligotropha</name>
    <dbReference type="NCBI Taxonomy" id="42354"/>
    <lineage>
        <taxon>Bacteria</taxon>
        <taxon>Pseudomonadati</taxon>
        <taxon>Pseudomonadota</taxon>
        <taxon>Betaproteobacteria</taxon>
        <taxon>Nitrosomonadales</taxon>
        <taxon>Nitrosomonadaceae</taxon>
        <taxon>Nitrosomonas</taxon>
    </lineage>
</organism>
<evidence type="ECO:0008006" key="3">
    <source>
        <dbReference type="Google" id="ProtNLM"/>
    </source>
</evidence>
<dbReference type="Proteomes" id="UP000321055">
    <property type="component" value="Unassembled WGS sequence"/>
</dbReference>
<protein>
    <recommendedName>
        <fullName evidence="3">Response regulator</fullName>
    </recommendedName>
</protein>
<dbReference type="AlphaFoldDB" id="A0A5C7VR59"/>
<dbReference type="EMBL" id="SSFX01000066">
    <property type="protein sequence ID" value="TXI27851.1"/>
    <property type="molecule type" value="Genomic_DNA"/>
</dbReference>